<reference evidence="1 2" key="1">
    <citation type="submission" date="2024-04" db="EMBL/GenBank/DDBJ databases">
        <title>Bacterial endophytes with biocontrol capabilities against important plant pathogens.</title>
        <authorList>
            <person name="Alayande K.A."/>
        </authorList>
    </citation>
    <scope>NUCLEOTIDE SEQUENCE [LARGE SCALE GENOMIC DNA]</scope>
    <source>
        <strain evidence="1 2">KV22</strain>
    </source>
</reference>
<proteinExistence type="predicted"/>
<evidence type="ECO:0000313" key="1">
    <source>
        <dbReference type="EMBL" id="MEL3954807.1"/>
    </source>
</evidence>
<name>A0ABU9JPP2_9GAMM</name>
<dbReference type="EMBL" id="JBBYHY010000008">
    <property type="protein sequence ID" value="MEL3954807.1"/>
    <property type="molecule type" value="Genomic_DNA"/>
</dbReference>
<dbReference type="RefSeq" id="WP_019182899.1">
    <property type="nucleotide sequence ID" value="NZ_JBBYHY010000008.1"/>
</dbReference>
<dbReference type="Proteomes" id="UP001455088">
    <property type="component" value="Unassembled WGS sequence"/>
</dbReference>
<sequence length="59" mass="6291">MDNTAPAPAAHGDADSSLLEGLFQLAVNGQTQGWEFDQINHEVYARLLSTYGVDGKKAA</sequence>
<organism evidence="1 2">
    <name type="scientific">Stenotrophomonas bentonitica</name>
    <dbReference type="NCBI Taxonomy" id="1450134"/>
    <lineage>
        <taxon>Bacteria</taxon>
        <taxon>Pseudomonadati</taxon>
        <taxon>Pseudomonadota</taxon>
        <taxon>Gammaproteobacteria</taxon>
        <taxon>Lysobacterales</taxon>
        <taxon>Lysobacteraceae</taxon>
        <taxon>Stenotrophomonas</taxon>
    </lineage>
</organism>
<keyword evidence="2" id="KW-1185">Reference proteome</keyword>
<accession>A0ABU9JPP2</accession>
<protein>
    <submittedName>
        <fullName evidence="1">Uncharacterized protein</fullName>
    </submittedName>
</protein>
<gene>
    <name evidence="1" type="ORF">AAE039_14705</name>
</gene>
<evidence type="ECO:0000313" key="2">
    <source>
        <dbReference type="Proteomes" id="UP001455088"/>
    </source>
</evidence>
<comment type="caution">
    <text evidence="1">The sequence shown here is derived from an EMBL/GenBank/DDBJ whole genome shotgun (WGS) entry which is preliminary data.</text>
</comment>